<comment type="caution">
    <text evidence="1">The sequence shown here is derived from an EMBL/GenBank/DDBJ whole genome shotgun (WGS) entry which is preliminary data.</text>
</comment>
<gene>
    <name evidence="1" type="ORF">MRB53_017040</name>
</gene>
<name>A0ACC2M3L0_PERAE</name>
<dbReference type="EMBL" id="CM056813">
    <property type="protein sequence ID" value="KAJ8640346.1"/>
    <property type="molecule type" value="Genomic_DNA"/>
</dbReference>
<proteinExistence type="predicted"/>
<protein>
    <submittedName>
        <fullName evidence="1">Uncharacterized protein</fullName>
    </submittedName>
</protein>
<dbReference type="Proteomes" id="UP001234297">
    <property type="component" value="Chromosome 5"/>
</dbReference>
<accession>A0ACC2M3L0</accession>
<reference evidence="1 2" key="1">
    <citation type="journal article" date="2022" name="Hortic Res">
        <title>A haplotype resolved chromosomal level avocado genome allows analysis of novel avocado genes.</title>
        <authorList>
            <person name="Nath O."/>
            <person name="Fletcher S.J."/>
            <person name="Hayward A."/>
            <person name="Shaw L.M."/>
            <person name="Masouleh A.K."/>
            <person name="Furtado A."/>
            <person name="Henry R.J."/>
            <person name="Mitter N."/>
        </authorList>
    </citation>
    <scope>NUCLEOTIDE SEQUENCE [LARGE SCALE GENOMIC DNA]</scope>
    <source>
        <strain evidence="2">cv. Hass</strain>
    </source>
</reference>
<keyword evidence="2" id="KW-1185">Reference proteome</keyword>
<sequence>MATTLNAMQYWMLARHLVHRQARMDKTRSGMTVTTTMISWILTSHQSQPEKALVRLLHFCDKSYVSLHRKEDCAISPEPNREIDCDLSASHLSPLAQRKEKRGATAPFRRGQILLSSNGRRKEERLRHFAEAKSRD</sequence>
<organism evidence="1 2">
    <name type="scientific">Persea americana</name>
    <name type="common">Avocado</name>
    <dbReference type="NCBI Taxonomy" id="3435"/>
    <lineage>
        <taxon>Eukaryota</taxon>
        <taxon>Viridiplantae</taxon>
        <taxon>Streptophyta</taxon>
        <taxon>Embryophyta</taxon>
        <taxon>Tracheophyta</taxon>
        <taxon>Spermatophyta</taxon>
        <taxon>Magnoliopsida</taxon>
        <taxon>Magnoliidae</taxon>
        <taxon>Laurales</taxon>
        <taxon>Lauraceae</taxon>
        <taxon>Persea</taxon>
    </lineage>
</organism>
<evidence type="ECO:0000313" key="1">
    <source>
        <dbReference type="EMBL" id="KAJ8640346.1"/>
    </source>
</evidence>
<evidence type="ECO:0000313" key="2">
    <source>
        <dbReference type="Proteomes" id="UP001234297"/>
    </source>
</evidence>